<dbReference type="SUPFAM" id="SSF53271">
    <property type="entry name" value="PRTase-like"/>
    <property type="match status" value="2"/>
</dbReference>
<dbReference type="GO" id="GO:0006164">
    <property type="term" value="P:purine nucleotide biosynthetic process"/>
    <property type="evidence" value="ECO:0007669"/>
    <property type="project" value="TreeGrafter"/>
</dbReference>
<evidence type="ECO:0000256" key="1">
    <source>
        <dbReference type="ARBA" id="ARBA00022727"/>
    </source>
</evidence>
<proteinExistence type="inferred from homology"/>
<dbReference type="GO" id="GO:0000287">
    <property type="term" value="F:magnesium ion binding"/>
    <property type="evidence" value="ECO:0007669"/>
    <property type="project" value="InterPro"/>
</dbReference>
<protein>
    <submittedName>
        <fullName evidence="5">Phosphoribosylpyrophosphate synthetase</fullName>
        <ecNumber evidence="5">2.7.6.1</ecNumber>
    </submittedName>
</protein>
<dbReference type="Proteomes" id="UP000036955">
    <property type="component" value="Unassembled WGS sequence"/>
</dbReference>
<dbReference type="CDD" id="cd06223">
    <property type="entry name" value="PRTases_typeI"/>
    <property type="match status" value="1"/>
</dbReference>
<organism evidence="5 6">
    <name type="scientific">Pseudomonas syringae</name>
    <dbReference type="NCBI Taxonomy" id="317"/>
    <lineage>
        <taxon>Bacteria</taxon>
        <taxon>Pseudomonadati</taxon>
        <taxon>Pseudomonadota</taxon>
        <taxon>Gammaproteobacteria</taxon>
        <taxon>Pseudomonadales</taxon>
        <taxon>Pseudomonadaceae</taxon>
        <taxon>Pseudomonas</taxon>
    </lineage>
</organism>
<dbReference type="GO" id="GO:0004749">
    <property type="term" value="F:ribose phosphate diphosphokinase activity"/>
    <property type="evidence" value="ECO:0007669"/>
    <property type="project" value="UniProtKB-EC"/>
</dbReference>
<dbReference type="Gene3D" id="3.40.50.2020">
    <property type="match status" value="2"/>
</dbReference>
<dbReference type="Pfam" id="PF00156">
    <property type="entry name" value="Pribosyltran"/>
    <property type="match status" value="1"/>
</dbReference>
<evidence type="ECO:0000313" key="6">
    <source>
        <dbReference type="Proteomes" id="UP000036955"/>
    </source>
</evidence>
<keyword evidence="5" id="KW-0808">Transferase</keyword>
<dbReference type="OrthoDB" id="324294at2"/>
<gene>
    <name evidence="5" type="ORF">ACS77_09350</name>
</gene>
<feature type="domain" description="Ribose-phosphate pyrophosphokinase N-terminal" evidence="4">
    <location>
        <begin position="5"/>
        <end position="114"/>
    </location>
</feature>
<dbReference type="InterPro" id="IPR000836">
    <property type="entry name" value="PRTase_dom"/>
</dbReference>
<dbReference type="AlphaFoldDB" id="A0A0L1MIE5"/>
<dbReference type="NCBIfam" id="TIGR01251">
    <property type="entry name" value="ribP_PPkin"/>
    <property type="match status" value="1"/>
</dbReference>
<dbReference type="GO" id="GO:0002189">
    <property type="term" value="C:ribose phosphate diphosphokinase complex"/>
    <property type="evidence" value="ECO:0007669"/>
    <property type="project" value="TreeGrafter"/>
</dbReference>
<comment type="similarity">
    <text evidence="2">Belongs to the ribose-phosphate pyrophosphokinase family.</text>
</comment>
<accession>A0A0L1MIE5</accession>
<dbReference type="GO" id="GO:0006015">
    <property type="term" value="P:5-phosphoribose 1-diphosphate biosynthetic process"/>
    <property type="evidence" value="ECO:0007669"/>
    <property type="project" value="TreeGrafter"/>
</dbReference>
<reference evidence="5 6" key="1">
    <citation type="submission" date="2015-06" db="EMBL/GenBank/DDBJ databases">
        <authorList>
            <person name="Hoefler B.C."/>
            <person name="Straight P.D."/>
        </authorList>
    </citation>
    <scope>NUCLEOTIDE SEQUENCE [LARGE SCALE GENOMIC DNA]</scope>
    <source>
        <strain evidence="5 6">Riq4</strain>
    </source>
</reference>
<sequence>MNPLLFCLDANLALQTGLAARARLQPAACQRRQFPDEESYVRVLSDVQGRDAVVLCSLHRPDTLFIPLCLLMETLRELGARSVGLVAPYLAYMRQDQRFHPGEAVSARLFADLLAPHIDWLVTVDPHLHRIHDLGTLYPVPHRVVHAAPALAAWVASEIAQPLLIGPDSESEQWVSEVARLAKAPFIVLQKVRLGDREVAVSVPDIERWREHTPVLIDDIISTGRTLIETAGHLQRAGMRPPVALAVHGVYAEHAERDLQAAGIQAFTSNSILHASNTIDLSELLAQAIEELAP</sequence>
<evidence type="ECO:0000259" key="3">
    <source>
        <dbReference type="Pfam" id="PF00156"/>
    </source>
</evidence>
<name>A0A0L1MIE5_PSESX</name>
<feature type="domain" description="Phosphoribosyltransferase" evidence="3">
    <location>
        <begin position="148"/>
        <end position="246"/>
    </location>
</feature>
<dbReference type="SMART" id="SM01400">
    <property type="entry name" value="Pribosyltran_N"/>
    <property type="match status" value="1"/>
</dbReference>
<dbReference type="EC" id="2.7.6.1" evidence="5"/>
<evidence type="ECO:0000313" key="5">
    <source>
        <dbReference type="EMBL" id="KNH28004.1"/>
    </source>
</evidence>
<dbReference type="InterPro" id="IPR029057">
    <property type="entry name" value="PRTase-like"/>
</dbReference>
<keyword evidence="1 2" id="KW-0545">Nucleotide biosynthesis</keyword>
<evidence type="ECO:0000259" key="4">
    <source>
        <dbReference type="Pfam" id="PF13793"/>
    </source>
</evidence>
<comment type="caution">
    <text evidence="5">The sequence shown here is derived from an EMBL/GenBank/DDBJ whole genome shotgun (WGS) entry which is preliminary data.</text>
</comment>
<dbReference type="InterPro" id="IPR005946">
    <property type="entry name" value="Rib-P_diPkinase"/>
</dbReference>
<dbReference type="NCBIfam" id="NF005537">
    <property type="entry name" value="PRK07199.1"/>
    <property type="match status" value="1"/>
</dbReference>
<dbReference type="Pfam" id="PF13793">
    <property type="entry name" value="Pribosyltran_N"/>
    <property type="match status" value="1"/>
</dbReference>
<dbReference type="EMBL" id="LFQK01000015">
    <property type="protein sequence ID" value="KNH28004.1"/>
    <property type="molecule type" value="Genomic_DNA"/>
</dbReference>
<dbReference type="PANTHER" id="PTHR10210:SF41">
    <property type="entry name" value="RIBOSE-PHOSPHATE PYROPHOSPHOKINASE 1, CHLOROPLASTIC"/>
    <property type="match status" value="1"/>
</dbReference>
<dbReference type="PATRIC" id="fig|317.197.peg.1030"/>
<dbReference type="PANTHER" id="PTHR10210">
    <property type="entry name" value="RIBOSE-PHOSPHATE DIPHOSPHOKINASE FAMILY MEMBER"/>
    <property type="match status" value="1"/>
</dbReference>
<dbReference type="InterPro" id="IPR029099">
    <property type="entry name" value="Pribosyltran_N"/>
</dbReference>
<dbReference type="GO" id="GO:0005737">
    <property type="term" value="C:cytoplasm"/>
    <property type="evidence" value="ECO:0007669"/>
    <property type="project" value="TreeGrafter"/>
</dbReference>
<evidence type="ECO:0000256" key="2">
    <source>
        <dbReference type="RuleBase" id="RU004324"/>
    </source>
</evidence>